<evidence type="ECO:0000313" key="8">
    <source>
        <dbReference type="Proteomes" id="UP000070346"/>
    </source>
</evidence>
<feature type="transmembrane region" description="Helical" evidence="6">
    <location>
        <begin position="343"/>
        <end position="365"/>
    </location>
</feature>
<feature type="transmembrane region" description="Helical" evidence="6">
    <location>
        <begin position="227"/>
        <end position="247"/>
    </location>
</feature>
<dbReference type="EMBL" id="LSNG01000036">
    <property type="protein sequence ID" value="KXN75638.1"/>
    <property type="molecule type" value="Genomic_DNA"/>
</dbReference>
<reference evidence="7 8" key="1">
    <citation type="submission" date="2016-02" db="EMBL/GenBank/DDBJ databases">
        <title>Complete Genome Sequences of Lactobacillus johnsonii Strain W1.</title>
        <authorList>
            <person name="Sun Y."/>
            <person name="Wu X."/>
        </authorList>
    </citation>
    <scope>NUCLEOTIDE SEQUENCE [LARGE SCALE GENOMIC DNA]</scope>
    <source>
        <strain evidence="7 8">W1</strain>
    </source>
</reference>
<dbReference type="Proteomes" id="UP000070346">
    <property type="component" value="Unassembled WGS sequence"/>
</dbReference>
<evidence type="ECO:0000313" key="7">
    <source>
        <dbReference type="EMBL" id="KXN75638.1"/>
    </source>
</evidence>
<evidence type="ECO:0000256" key="4">
    <source>
        <dbReference type="ARBA" id="ARBA00022989"/>
    </source>
</evidence>
<comment type="caution">
    <text evidence="7">The sequence shown here is derived from an EMBL/GenBank/DDBJ whole genome shotgun (WGS) entry which is preliminary data.</text>
</comment>
<dbReference type="RefSeq" id="WP_061400820.1">
    <property type="nucleotide sequence ID" value="NZ_LSNG01000036.1"/>
</dbReference>
<dbReference type="AlphaFoldDB" id="A0A9X0J632"/>
<protein>
    <submittedName>
        <fullName evidence="7">Transporter</fullName>
    </submittedName>
</protein>
<feature type="transmembrane region" description="Helical" evidence="6">
    <location>
        <begin position="399"/>
        <end position="417"/>
    </location>
</feature>
<comment type="subcellular location">
    <subcellularLocation>
        <location evidence="1">Cell membrane</location>
        <topology evidence="1">Multi-pass membrane protein</topology>
    </subcellularLocation>
</comment>
<keyword evidence="5 6" id="KW-0472">Membrane</keyword>
<organism evidence="7 8">
    <name type="scientific">Lactobacillus johnsonii</name>
    <dbReference type="NCBI Taxonomy" id="33959"/>
    <lineage>
        <taxon>Bacteria</taxon>
        <taxon>Bacillati</taxon>
        <taxon>Bacillota</taxon>
        <taxon>Bacilli</taxon>
        <taxon>Lactobacillales</taxon>
        <taxon>Lactobacillaceae</taxon>
        <taxon>Lactobacillus</taxon>
    </lineage>
</organism>
<proteinExistence type="predicted"/>
<feature type="transmembrane region" description="Helical" evidence="6">
    <location>
        <begin position="53"/>
        <end position="73"/>
    </location>
</feature>
<dbReference type="GO" id="GO:0005886">
    <property type="term" value="C:plasma membrane"/>
    <property type="evidence" value="ECO:0007669"/>
    <property type="project" value="UniProtKB-SubCell"/>
</dbReference>
<feature type="transmembrane region" description="Helical" evidence="6">
    <location>
        <begin position="20"/>
        <end position="41"/>
    </location>
</feature>
<evidence type="ECO:0000256" key="2">
    <source>
        <dbReference type="ARBA" id="ARBA00022475"/>
    </source>
</evidence>
<keyword evidence="3 6" id="KW-0812">Transmembrane</keyword>
<dbReference type="OrthoDB" id="8609648at2"/>
<feature type="transmembrane region" description="Helical" evidence="6">
    <location>
        <begin position="377"/>
        <end position="393"/>
    </location>
</feature>
<keyword evidence="2" id="KW-1003">Cell membrane</keyword>
<name>A0A9X0J632_LACJH</name>
<feature type="transmembrane region" description="Helical" evidence="6">
    <location>
        <begin position="185"/>
        <end position="206"/>
    </location>
</feature>
<gene>
    <name evidence="7" type="ORF">AYJ53_06520</name>
</gene>
<dbReference type="Pfam" id="PF01943">
    <property type="entry name" value="Polysacc_synt"/>
    <property type="match status" value="1"/>
</dbReference>
<accession>A0A9X0J632</accession>
<dbReference type="InterPro" id="IPR002797">
    <property type="entry name" value="Polysacc_synth"/>
</dbReference>
<dbReference type="PANTHER" id="PTHR30250">
    <property type="entry name" value="PST FAMILY PREDICTED COLANIC ACID TRANSPORTER"/>
    <property type="match status" value="1"/>
</dbReference>
<evidence type="ECO:0000256" key="6">
    <source>
        <dbReference type="SAM" id="Phobius"/>
    </source>
</evidence>
<sequence>MENESRTKSSIKNIIFSFGYQILVLILGFVNRTIFINILGVNYLGISGLFSDILNMLSLADLGFSVALTYSMYKPLAEHDYKRLAGLTNLYKKVYRIIAIAVTIIGLSLIPFLKYLVHLSRPIPNLQLYYILFLANTVASYLVVYKTSILTADQKDYVLSKYRGIFSFFQTLFMTLFLWLTHNYTVYLCVQVFFTYAVNFYCSHVAEKEYPFIKEKVELPFSEVKEIFKNLYSVFLYKISGVLLNATDNTLISILVNTSMVGYYSNYSMIITNVTNLINTLFYSLTASLGNLVVKEKAERRYHVFQMIQSVSVILSTICICGFTFLIQDFIRLWLGSKFVLDYSILIAIILNFYLSIILLPVWVYREATGLYQQTKYIMVITAILNLALSIWWGNLWGVAGIIFASVVARVTTYVWFEPVLLFKEYFNLSSWVYFRGILKSIIFTLALMTAEALSINRFVPHTWIQFLIKALGVGIMTVFLVLLFYAESPGLRIIIDKFKKERERI</sequence>
<feature type="transmembrane region" description="Helical" evidence="6">
    <location>
        <begin position="128"/>
        <end position="150"/>
    </location>
</feature>
<evidence type="ECO:0000256" key="3">
    <source>
        <dbReference type="ARBA" id="ARBA00022692"/>
    </source>
</evidence>
<feature type="transmembrane region" description="Helical" evidence="6">
    <location>
        <begin position="267"/>
        <end position="290"/>
    </location>
</feature>
<keyword evidence="4 6" id="KW-1133">Transmembrane helix</keyword>
<feature type="transmembrane region" description="Helical" evidence="6">
    <location>
        <begin position="463"/>
        <end position="486"/>
    </location>
</feature>
<feature type="transmembrane region" description="Helical" evidence="6">
    <location>
        <begin position="438"/>
        <end position="457"/>
    </location>
</feature>
<dbReference type="PANTHER" id="PTHR30250:SF26">
    <property type="entry name" value="PSMA PROTEIN"/>
    <property type="match status" value="1"/>
</dbReference>
<dbReference type="InterPro" id="IPR050833">
    <property type="entry name" value="Poly_Biosynth_Transport"/>
</dbReference>
<evidence type="ECO:0000256" key="5">
    <source>
        <dbReference type="ARBA" id="ARBA00023136"/>
    </source>
</evidence>
<feature type="transmembrane region" description="Helical" evidence="6">
    <location>
        <begin position="94"/>
        <end position="116"/>
    </location>
</feature>
<feature type="transmembrane region" description="Helical" evidence="6">
    <location>
        <begin position="162"/>
        <end position="179"/>
    </location>
</feature>
<feature type="transmembrane region" description="Helical" evidence="6">
    <location>
        <begin position="311"/>
        <end position="331"/>
    </location>
</feature>
<evidence type="ECO:0000256" key="1">
    <source>
        <dbReference type="ARBA" id="ARBA00004651"/>
    </source>
</evidence>